<evidence type="ECO:0008006" key="4">
    <source>
        <dbReference type="Google" id="ProtNLM"/>
    </source>
</evidence>
<comment type="caution">
    <text evidence="2">The sequence shown here is derived from an EMBL/GenBank/DDBJ whole genome shotgun (WGS) entry which is preliminary data.</text>
</comment>
<reference evidence="2" key="1">
    <citation type="journal article" date="2020" name="New Phytol.">
        <title>Comparative genomics reveals dynamic genome evolution in host specialist ectomycorrhizal fungi.</title>
        <authorList>
            <person name="Lofgren L.A."/>
            <person name="Nguyen N.H."/>
            <person name="Vilgalys R."/>
            <person name="Ruytinx J."/>
            <person name="Liao H.L."/>
            <person name="Branco S."/>
            <person name="Kuo A."/>
            <person name="LaButti K."/>
            <person name="Lipzen A."/>
            <person name="Andreopoulos W."/>
            <person name="Pangilinan J."/>
            <person name="Riley R."/>
            <person name="Hundley H."/>
            <person name="Na H."/>
            <person name="Barry K."/>
            <person name="Grigoriev I.V."/>
            <person name="Stajich J.E."/>
            <person name="Kennedy P.G."/>
        </authorList>
    </citation>
    <scope>NUCLEOTIDE SEQUENCE</scope>
    <source>
        <strain evidence="2">FC423</strain>
    </source>
</reference>
<keyword evidence="1" id="KW-0732">Signal</keyword>
<gene>
    <name evidence="2" type="ORF">F5147DRAFT_683209</name>
</gene>
<evidence type="ECO:0000256" key="1">
    <source>
        <dbReference type="SAM" id="SignalP"/>
    </source>
</evidence>
<evidence type="ECO:0000313" key="2">
    <source>
        <dbReference type="EMBL" id="KAG2113209.1"/>
    </source>
</evidence>
<protein>
    <recommendedName>
        <fullName evidence="4">Secreted protein</fullName>
    </recommendedName>
</protein>
<keyword evidence="3" id="KW-1185">Reference proteome</keyword>
<organism evidence="2 3">
    <name type="scientific">Suillus discolor</name>
    <dbReference type="NCBI Taxonomy" id="1912936"/>
    <lineage>
        <taxon>Eukaryota</taxon>
        <taxon>Fungi</taxon>
        <taxon>Dikarya</taxon>
        <taxon>Basidiomycota</taxon>
        <taxon>Agaricomycotina</taxon>
        <taxon>Agaricomycetes</taxon>
        <taxon>Agaricomycetidae</taxon>
        <taxon>Boletales</taxon>
        <taxon>Suillineae</taxon>
        <taxon>Suillaceae</taxon>
        <taxon>Suillus</taxon>
    </lineage>
</organism>
<feature type="signal peptide" evidence="1">
    <location>
        <begin position="1"/>
        <end position="24"/>
    </location>
</feature>
<dbReference type="Proteomes" id="UP000823399">
    <property type="component" value="Unassembled WGS sequence"/>
</dbReference>
<feature type="chain" id="PRO_5040343516" description="Secreted protein" evidence="1">
    <location>
        <begin position="25"/>
        <end position="108"/>
    </location>
</feature>
<evidence type="ECO:0000313" key="3">
    <source>
        <dbReference type="Proteomes" id="UP000823399"/>
    </source>
</evidence>
<accession>A0A9P7JWV9</accession>
<dbReference type="RefSeq" id="XP_041295767.1">
    <property type="nucleotide sequence ID" value="XM_041436536.1"/>
</dbReference>
<dbReference type="AlphaFoldDB" id="A0A9P7JWV9"/>
<sequence>MSLTVPSYVYVALVLFTDATGTGGCPSHLVIACLASSVLLFGRYERCPLSNVPVRDLLLHGRFLDVSPGCKAWTVLLSERCSKAIQGSMPWLQQMHCMSRACSLPSES</sequence>
<dbReference type="EMBL" id="JABBWM010000013">
    <property type="protein sequence ID" value="KAG2113209.1"/>
    <property type="molecule type" value="Genomic_DNA"/>
</dbReference>
<dbReference type="OrthoDB" id="10350225at2759"/>
<proteinExistence type="predicted"/>
<name>A0A9P7JWV9_9AGAM</name>
<dbReference type="GeneID" id="64698795"/>